<evidence type="ECO:0000259" key="9">
    <source>
        <dbReference type="Pfam" id="PF01545"/>
    </source>
</evidence>
<evidence type="ECO:0000256" key="1">
    <source>
        <dbReference type="ARBA" id="ARBA00004141"/>
    </source>
</evidence>
<keyword evidence="6 8" id="KW-0472">Membrane</keyword>
<dbReference type="AlphaFoldDB" id="A0A7S7SMB1"/>
<keyword evidence="3" id="KW-0813">Transport</keyword>
<dbReference type="InterPro" id="IPR036837">
    <property type="entry name" value="Cation_efflux_CTD_sf"/>
</dbReference>
<feature type="transmembrane region" description="Helical" evidence="8">
    <location>
        <begin position="228"/>
        <end position="245"/>
    </location>
</feature>
<dbReference type="SUPFAM" id="SSF161111">
    <property type="entry name" value="Cation efflux protein transmembrane domain-like"/>
    <property type="match status" value="1"/>
</dbReference>
<evidence type="ECO:0000256" key="2">
    <source>
        <dbReference type="ARBA" id="ARBA00008114"/>
    </source>
</evidence>
<reference evidence="11 12" key="1">
    <citation type="submission" date="2020-10" db="EMBL/GenBank/DDBJ databases">
        <title>Complete genome sequence of Paludibaculum fermentans P105T, a facultatively anaerobic acidobacterium capable of dissimilatory Fe(III) reduction.</title>
        <authorList>
            <person name="Dedysh S.N."/>
            <person name="Beletsky A.V."/>
            <person name="Kulichevskaya I.S."/>
            <person name="Mardanov A.V."/>
            <person name="Ravin N.V."/>
        </authorList>
    </citation>
    <scope>NUCLEOTIDE SEQUENCE [LARGE SCALE GENOMIC DNA]</scope>
    <source>
        <strain evidence="11 12">P105</strain>
    </source>
</reference>
<evidence type="ECO:0000313" key="11">
    <source>
        <dbReference type="EMBL" id="QOY91072.1"/>
    </source>
</evidence>
<dbReference type="Gene3D" id="1.20.1510.10">
    <property type="entry name" value="Cation efflux protein transmembrane domain"/>
    <property type="match status" value="1"/>
</dbReference>
<comment type="similarity">
    <text evidence="2">Belongs to the cation diffusion facilitator (CDF) transporter (TC 2.A.4) family.</text>
</comment>
<dbReference type="Gene3D" id="3.30.70.1350">
    <property type="entry name" value="Cation efflux protein, cytoplasmic domain"/>
    <property type="match status" value="1"/>
</dbReference>
<protein>
    <submittedName>
        <fullName evidence="11">Cation transporter</fullName>
    </submittedName>
</protein>
<dbReference type="PANTHER" id="PTHR43840:SF15">
    <property type="entry name" value="MITOCHONDRIAL METAL TRANSPORTER 1-RELATED"/>
    <property type="match status" value="1"/>
</dbReference>
<evidence type="ECO:0000256" key="3">
    <source>
        <dbReference type="ARBA" id="ARBA00022448"/>
    </source>
</evidence>
<dbReference type="Pfam" id="PF01545">
    <property type="entry name" value="Cation_efflux"/>
    <property type="match status" value="1"/>
</dbReference>
<keyword evidence="4 8" id="KW-0812">Transmembrane</keyword>
<dbReference type="SUPFAM" id="SSF160240">
    <property type="entry name" value="Cation efflux protein cytoplasmic domain-like"/>
    <property type="match status" value="1"/>
</dbReference>
<dbReference type="InterPro" id="IPR027469">
    <property type="entry name" value="Cation_efflux_TMD_sf"/>
</dbReference>
<feature type="region of interest" description="Disordered" evidence="7">
    <location>
        <begin position="14"/>
        <end position="36"/>
    </location>
</feature>
<evidence type="ECO:0000256" key="4">
    <source>
        <dbReference type="ARBA" id="ARBA00022692"/>
    </source>
</evidence>
<name>A0A7S7SMB1_PALFE</name>
<feature type="transmembrane region" description="Helical" evidence="8">
    <location>
        <begin position="129"/>
        <end position="147"/>
    </location>
</feature>
<organism evidence="11 12">
    <name type="scientific">Paludibaculum fermentans</name>
    <dbReference type="NCBI Taxonomy" id="1473598"/>
    <lineage>
        <taxon>Bacteria</taxon>
        <taxon>Pseudomonadati</taxon>
        <taxon>Acidobacteriota</taxon>
        <taxon>Terriglobia</taxon>
        <taxon>Bryobacterales</taxon>
        <taxon>Bryobacteraceae</taxon>
        <taxon>Paludibaculum</taxon>
    </lineage>
</organism>
<comment type="subcellular location">
    <subcellularLocation>
        <location evidence="1">Membrane</location>
        <topology evidence="1">Multi-pass membrane protein</topology>
    </subcellularLocation>
</comment>
<dbReference type="NCBIfam" id="TIGR01297">
    <property type="entry name" value="CDF"/>
    <property type="match status" value="1"/>
</dbReference>
<feature type="domain" description="Cation efflux protein cytoplasmic" evidence="10">
    <location>
        <begin position="257"/>
        <end position="335"/>
    </location>
</feature>
<feature type="domain" description="Cation efflux protein transmembrane" evidence="9">
    <location>
        <begin position="59"/>
        <end position="253"/>
    </location>
</feature>
<dbReference type="GO" id="GO:0008324">
    <property type="term" value="F:monoatomic cation transmembrane transporter activity"/>
    <property type="evidence" value="ECO:0007669"/>
    <property type="project" value="InterPro"/>
</dbReference>
<feature type="transmembrane region" description="Helical" evidence="8">
    <location>
        <begin position="159"/>
        <end position="178"/>
    </location>
</feature>
<dbReference type="InterPro" id="IPR050291">
    <property type="entry name" value="CDF_Transporter"/>
</dbReference>
<dbReference type="GO" id="GO:0016020">
    <property type="term" value="C:membrane"/>
    <property type="evidence" value="ECO:0007669"/>
    <property type="project" value="UniProtKB-SubCell"/>
</dbReference>
<evidence type="ECO:0000256" key="7">
    <source>
        <dbReference type="SAM" id="MobiDB-lite"/>
    </source>
</evidence>
<evidence type="ECO:0000256" key="8">
    <source>
        <dbReference type="SAM" id="Phobius"/>
    </source>
</evidence>
<feature type="transmembrane region" description="Helical" evidence="8">
    <location>
        <begin position="59"/>
        <end position="79"/>
    </location>
</feature>
<gene>
    <name evidence="11" type="ORF">IRI77_14335</name>
</gene>
<accession>A0A7S7SMB1</accession>
<evidence type="ECO:0000256" key="5">
    <source>
        <dbReference type="ARBA" id="ARBA00022989"/>
    </source>
</evidence>
<evidence type="ECO:0000259" key="10">
    <source>
        <dbReference type="Pfam" id="PF16916"/>
    </source>
</evidence>
<keyword evidence="5 8" id="KW-1133">Transmembrane helix</keyword>
<evidence type="ECO:0000313" key="12">
    <source>
        <dbReference type="Proteomes" id="UP000593892"/>
    </source>
</evidence>
<dbReference type="EMBL" id="CP063849">
    <property type="protein sequence ID" value="QOY91072.1"/>
    <property type="molecule type" value="Genomic_DNA"/>
</dbReference>
<dbReference type="Proteomes" id="UP000593892">
    <property type="component" value="Chromosome"/>
</dbReference>
<dbReference type="InterPro" id="IPR058533">
    <property type="entry name" value="Cation_efflux_TM"/>
</dbReference>
<dbReference type="Pfam" id="PF16916">
    <property type="entry name" value="ZT_dimer"/>
    <property type="match status" value="1"/>
</dbReference>
<keyword evidence="12" id="KW-1185">Reference proteome</keyword>
<evidence type="ECO:0000256" key="6">
    <source>
        <dbReference type="ARBA" id="ARBA00023136"/>
    </source>
</evidence>
<dbReference type="PANTHER" id="PTHR43840">
    <property type="entry name" value="MITOCHONDRIAL METAL TRANSPORTER 1-RELATED"/>
    <property type="match status" value="1"/>
</dbReference>
<dbReference type="InterPro" id="IPR027470">
    <property type="entry name" value="Cation_efflux_CTD"/>
</dbReference>
<proteinExistence type="inferred from homology"/>
<sequence>MSVIPIARIGQVPHAERGFGSGPIGHGTRPAKGPTGDRPGCGTFWLVAQAEDLGKKVSILSMGVSGGLAVAKLLAGWLGGSNSVLADGVESAGDVLASGFILLGLSVAARPPDDNHPYGHGRFETLTGLGVGLALAAVGALITWHSLQNIGAAHTPPKFYAVWPLIASVILKATLSTYKFKVGRSIGSSAIVADAWNDTVDILSGTVALIALSLTLYDPVRFLAADHYGGAAVGLIVIVLGLQVVRETSLTLMDTMPDDGRMNDIRKSAISVKGALDVEKCYARKTGLRYHVDLHLEVDPDLSVRRGHSIAEEVRNKVKADLPWVADVLVHVEPYGERDWHGES</sequence>
<dbReference type="KEGG" id="pfer:IRI77_14335"/>
<dbReference type="InterPro" id="IPR002524">
    <property type="entry name" value="Cation_efflux"/>
</dbReference>